<keyword evidence="2" id="KW-1185">Reference proteome</keyword>
<evidence type="ECO:0000313" key="1">
    <source>
        <dbReference type="EMBL" id="KAI9920191.1"/>
    </source>
</evidence>
<comment type="caution">
    <text evidence="1">The sequence shown here is derived from an EMBL/GenBank/DDBJ whole genome shotgun (WGS) entry which is preliminary data.</text>
</comment>
<reference evidence="1 2" key="1">
    <citation type="journal article" date="2022" name="bioRxiv">
        <title>The genome of the oomycete Peronosclerospora sorghi, a cosmopolitan pathogen of maize and sorghum, is inflated with dispersed pseudogenes.</title>
        <authorList>
            <person name="Fletcher K."/>
            <person name="Martin F."/>
            <person name="Isakeit T."/>
            <person name="Cavanaugh K."/>
            <person name="Magill C."/>
            <person name="Michelmore R."/>
        </authorList>
    </citation>
    <scope>NUCLEOTIDE SEQUENCE [LARGE SCALE GENOMIC DNA]</scope>
    <source>
        <strain evidence="1">P6</strain>
    </source>
</reference>
<evidence type="ECO:0000313" key="2">
    <source>
        <dbReference type="Proteomes" id="UP001163321"/>
    </source>
</evidence>
<sequence length="134" mass="14995">MIIHKSKNPRPFRNVNVKNLGFDYEANQSAWMLSEVFFFSDDWVVLMTGAGSSAGGRTHFNVVDLSSLFIAVVPSMIMLHQTNENNHTRILKTIKVSSQTHLSDVGRRFVARTQLLEEDVGTLALYATLHQSSG</sequence>
<dbReference type="Proteomes" id="UP001163321">
    <property type="component" value="Chromosome 10"/>
</dbReference>
<proteinExistence type="predicted"/>
<dbReference type="EMBL" id="CM047589">
    <property type="protein sequence ID" value="KAI9920191.1"/>
    <property type="molecule type" value="Genomic_DNA"/>
</dbReference>
<accession>A0ACC0WQB9</accession>
<name>A0ACC0WQB9_9STRA</name>
<organism evidence="1 2">
    <name type="scientific">Peronosclerospora sorghi</name>
    <dbReference type="NCBI Taxonomy" id="230839"/>
    <lineage>
        <taxon>Eukaryota</taxon>
        <taxon>Sar</taxon>
        <taxon>Stramenopiles</taxon>
        <taxon>Oomycota</taxon>
        <taxon>Peronosporomycetes</taxon>
        <taxon>Peronosporales</taxon>
        <taxon>Peronosporaceae</taxon>
        <taxon>Peronosclerospora</taxon>
    </lineage>
</organism>
<protein>
    <submittedName>
        <fullName evidence="1">Uncharacterized protein</fullName>
    </submittedName>
</protein>
<gene>
    <name evidence="1" type="ORF">PsorP6_015415</name>
</gene>